<gene>
    <name evidence="1" type="ORF">BZG36_01911</name>
</gene>
<reference evidence="1 2" key="1">
    <citation type="journal article" date="2017" name="Mycologia">
        <title>Bifiguratus adelaidae, gen. et sp. nov., a new member of Mucoromycotina in endophytic and soil-dwelling habitats.</title>
        <authorList>
            <person name="Torres-Cruz T.J."/>
            <person name="Billingsley Tobias T.L."/>
            <person name="Almatruk M."/>
            <person name="Hesse C."/>
            <person name="Kuske C.R."/>
            <person name="Desiro A."/>
            <person name="Benucci G.M."/>
            <person name="Bonito G."/>
            <person name="Stajich J.E."/>
            <person name="Dunlap C."/>
            <person name="Arnold A.E."/>
            <person name="Porras-Alfaro A."/>
        </authorList>
    </citation>
    <scope>NUCLEOTIDE SEQUENCE [LARGE SCALE GENOMIC DNA]</scope>
    <source>
        <strain evidence="1 2">AZ0501</strain>
    </source>
</reference>
<sequence>MECESCEGCFSGAGSCGVPSTQSKTYKAVSPLIRLALKECDHDESMSGKTAQHTSADPTARSCLQDATGPRHTINDICHLLSHDNYSSYAALAAASSQLSPRDFLSLADHLLTHNITGLLIAWAWSFAKENASVFKDQLERDDPSLIHHINGEAEIYEVFNPAVGPVGRCI</sequence>
<comment type="caution">
    <text evidence="1">The sequence shown here is derived from an EMBL/GenBank/DDBJ whole genome shotgun (WGS) entry which is preliminary data.</text>
</comment>
<accession>A0A261Y4F7</accession>
<evidence type="ECO:0000313" key="2">
    <source>
        <dbReference type="Proteomes" id="UP000242875"/>
    </source>
</evidence>
<evidence type="ECO:0000313" key="1">
    <source>
        <dbReference type="EMBL" id="OZJ05506.1"/>
    </source>
</evidence>
<organism evidence="1 2">
    <name type="scientific">Bifiguratus adelaidae</name>
    <dbReference type="NCBI Taxonomy" id="1938954"/>
    <lineage>
        <taxon>Eukaryota</taxon>
        <taxon>Fungi</taxon>
        <taxon>Fungi incertae sedis</taxon>
        <taxon>Mucoromycota</taxon>
        <taxon>Mucoromycotina</taxon>
        <taxon>Endogonomycetes</taxon>
        <taxon>Endogonales</taxon>
        <taxon>Endogonales incertae sedis</taxon>
        <taxon>Bifiguratus</taxon>
    </lineage>
</organism>
<dbReference type="AlphaFoldDB" id="A0A261Y4F7"/>
<dbReference type="Proteomes" id="UP000242875">
    <property type="component" value="Unassembled WGS sequence"/>
</dbReference>
<protein>
    <submittedName>
        <fullName evidence="1">Uncharacterized protein</fullName>
    </submittedName>
</protein>
<dbReference type="EMBL" id="MVBO01000014">
    <property type="protein sequence ID" value="OZJ05506.1"/>
    <property type="molecule type" value="Genomic_DNA"/>
</dbReference>
<keyword evidence="2" id="KW-1185">Reference proteome</keyword>
<proteinExistence type="predicted"/>
<name>A0A261Y4F7_9FUNG</name>
<dbReference type="OrthoDB" id="2412408at2759"/>